<dbReference type="InParanoid" id="A0A2G5EX81"/>
<keyword evidence="8 10" id="KW-0411">Iron-sulfur</keyword>
<dbReference type="EMBL" id="KZ305020">
    <property type="protein sequence ID" value="PIA60375.1"/>
    <property type="molecule type" value="Genomic_DNA"/>
</dbReference>
<feature type="short sequence motif" description="Cx2C motif 1" evidence="10">
    <location>
        <begin position="283"/>
        <end position="286"/>
    </location>
</feature>
<evidence type="ECO:0000256" key="6">
    <source>
        <dbReference type="ARBA" id="ARBA00022723"/>
    </source>
</evidence>
<dbReference type="InterPro" id="IPR007785">
    <property type="entry name" value="Anamorsin"/>
</dbReference>
<dbReference type="GO" id="GO:0005758">
    <property type="term" value="C:mitochondrial intermembrane space"/>
    <property type="evidence" value="ECO:0007669"/>
    <property type="project" value="UniProtKB-SubCell"/>
</dbReference>
<accession>A0A2G5EX81</accession>
<keyword evidence="9 10" id="KW-0496">Mitochondrion</keyword>
<feature type="domain" description="Anamorsin C-terminal" evidence="12">
    <location>
        <begin position="276"/>
        <end position="313"/>
    </location>
</feature>
<keyword evidence="14" id="KW-1185">Reference proteome</keyword>
<feature type="signal peptide" evidence="11">
    <location>
        <begin position="1"/>
        <end position="18"/>
    </location>
</feature>
<organism evidence="13 14">
    <name type="scientific">Aquilegia coerulea</name>
    <name type="common">Rocky mountain columbine</name>
    <dbReference type="NCBI Taxonomy" id="218851"/>
    <lineage>
        <taxon>Eukaryota</taxon>
        <taxon>Viridiplantae</taxon>
        <taxon>Streptophyta</taxon>
        <taxon>Embryophyta</taxon>
        <taxon>Tracheophyta</taxon>
        <taxon>Spermatophyta</taxon>
        <taxon>Magnoliopsida</taxon>
        <taxon>Ranunculales</taxon>
        <taxon>Ranunculaceae</taxon>
        <taxon>Thalictroideae</taxon>
        <taxon>Aquilegia</taxon>
    </lineage>
</organism>
<dbReference type="STRING" id="218851.A0A2G5EX81"/>
<name>A0A2G5EX81_AQUCA</name>
<dbReference type="OrthoDB" id="311633at2759"/>
<dbReference type="Pfam" id="PF05093">
    <property type="entry name" value="CIAPIN1"/>
    <property type="match status" value="1"/>
</dbReference>
<comment type="function">
    <text evidence="10">Component of the cytosolic iron-sulfur (Fe-S) protein assembly (CIA) machinery. Required for the maturation of extramitochondrial Fe-S proteins. Part of an electron transfer chain functioning in an early step of cytosolic Fe-S biogenesis, facilitating the de novo assembly of a [4Fe-4S] cluster on the cytosolic Fe-S scaffold complex. Electrons are transferred from NADPH via a FAD- and FMN-containing diflavin oxidoreductase. Together with the diflavin oxidoreductase, also required for the assembly of the diferric tyrosyl radical cofactor of ribonucleotide reductase (RNR), probably by providing electrons for reduction during radical cofactor maturation in the catalytic small subunit.</text>
</comment>
<comment type="domain">
    <text evidence="10">The twin Cx2C motifs are involved in the recognition by the mitochondrial MIA40-ERV1 disulfide relay system. The formation of 2 disulfide bonds in the Cx2C motifs through dithiol/disulfide exchange reactions effectively traps the protein in the mitochondrial intermembrane space.</text>
</comment>
<sequence>MNISVLALTDHVVLPVSAVLTAFEEHGDRGVGQNDPLIITQASSLGNILSLRNKFGNLFNFFCTHRSYAFSLYLNYLSGNHFVTISNLNLDCCKKKKKKLPIESSSMDAIVFVLKTHEPPAPQLLEEMFRALKPGEVVTFRISHPDTENKDEIFSTLERRLLVAGFLDVKVNLKPLVAKEGVKSFIISANKPSWKIGSSFSIKKSTKSLPKLLIGDEVDLIDEDSLLTKEDLKKPQLPLVGDCKVGSTRKACKNCVCGRAEAEEKVEKFGLSMGQIENPQSACGSCGLGDAFRCGTCPYKGLPPFKLGEKVSLSGNFLAADI</sequence>
<comment type="caution">
    <text evidence="10">Lacks conserved residue(s) required for the propagation of feature annotation.</text>
</comment>
<evidence type="ECO:0000256" key="7">
    <source>
        <dbReference type="ARBA" id="ARBA00023004"/>
    </source>
</evidence>
<feature type="binding site" evidence="10">
    <location>
        <position position="252"/>
    </location>
    <ligand>
        <name>[2Fe-2S] cluster</name>
        <dbReference type="ChEBI" id="CHEBI:190135"/>
    </ligand>
</feature>
<evidence type="ECO:0000313" key="13">
    <source>
        <dbReference type="EMBL" id="PIA60375.1"/>
    </source>
</evidence>
<dbReference type="GO" id="GO:0051537">
    <property type="term" value="F:2 iron, 2 sulfur cluster binding"/>
    <property type="evidence" value="ECO:0007669"/>
    <property type="project" value="UniProtKB-UniRule"/>
</dbReference>
<gene>
    <name evidence="13" type="ORF">AQUCO_00300102v1</name>
</gene>
<keyword evidence="4 10" id="KW-0963">Cytoplasm</keyword>
<keyword evidence="5 10" id="KW-0001">2Fe-2S</keyword>
<evidence type="ECO:0000256" key="9">
    <source>
        <dbReference type="ARBA" id="ARBA00023128"/>
    </source>
</evidence>
<evidence type="ECO:0000256" key="5">
    <source>
        <dbReference type="ARBA" id="ARBA00022714"/>
    </source>
</evidence>
<evidence type="ECO:0000256" key="4">
    <source>
        <dbReference type="ARBA" id="ARBA00022490"/>
    </source>
</evidence>
<evidence type="ECO:0000313" key="14">
    <source>
        <dbReference type="Proteomes" id="UP000230069"/>
    </source>
</evidence>
<dbReference type="PANTHER" id="PTHR13273">
    <property type="entry name" value="ANAMORSIN"/>
    <property type="match status" value="1"/>
</dbReference>
<feature type="binding site" evidence="10">
    <location>
        <position position="257"/>
    </location>
    <ligand>
        <name>[2Fe-2S] cluster</name>
        <dbReference type="ChEBI" id="CHEBI:190135"/>
    </ligand>
</feature>
<keyword evidence="7 10" id="KW-0408">Iron</keyword>
<evidence type="ECO:0000256" key="3">
    <source>
        <dbReference type="ARBA" id="ARBA00022485"/>
    </source>
</evidence>
<feature type="binding site" evidence="10">
    <location>
        <position position="283"/>
    </location>
    <ligand>
        <name>[4Fe-4S] cluster</name>
        <dbReference type="ChEBI" id="CHEBI:49883"/>
    </ligand>
</feature>
<dbReference type="InterPro" id="IPR029063">
    <property type="entry name" value="SAM-dependent_MTases_sf"/>
</dbReference>
<dbReference type="FunCoup" id="A0A2G5EX81">
    <property type="interactions" value="3363"/>
</dbReference>
<feature type="binding site" evidence="10">
    <location>
        <position position="255"/>
    </location>
    <ligand>
        <name>[2Fe-2S] cluster</name>
        <dbReference type="ChEBI" id="CHEBI:190135"/>
    </ligand>
</feature>
<comment type="subcellular location">
    <subcellularLocation>
        <location evidence="10">Cytoplasm</location>
    </subcellularLocation>
    <subcellularLocation>
        <location evidence="10">Mitochondrion intermembrane space</location>
    </subcellularLocation>
</comment>
<feature type="binding site" evidence="10">
    <location>
        <position position="297"/>
    </location>
    <ligand>
        <name>[4Fe-4S] cluster</name>
        <dbReference type="ChEBI" id="CHEBI:49883"/>
    </ligand>
</feature>
<comment type="cofactor">
    <cofactor evidence="10">
        <name>[2Fe-2S] cluster</name>
        <dbReference type="ChEBI" id="CHEBI:190135"/>
    </cofactor>
</comment>
<dbReference type="InterPro" id="IPR046408">
    <property type="entry name" value="CIAPIN1"/>
</dbReference>
<evidence type="ECO:0000256" key="2">
    <source>
        <dbReference type="ARBA" id="ARBA00008169"/>
    </source>
</evidence>
<evidence type="ECO:0000256" key="10">
    <source>
        <dbReference type="HAMAP-Rule" id="MF_03115"/>
    </source>
</evidence>
<feature type="binding site" evidence="10">
    <location>
        <position position="243"/>
    </location>
    <ligand>
        <name>[2Fe-2S] cluster</name>
        <dbReference type="ChEBI" id="CHEBI:190135"/>
    </ligand>
</feature>
<feature type="chain" id="PRO_5013767774" description="Anamorsin homolog" evidence="11">
    <location>
        <begin position="19"/>
        <end position="322"/>
    </location>
</feature>
<keyword evidence="11" id="KW-0732">Signal</keyword>
<dbReference type="AlphaFoldDB" id="A0A2G5EX81"/>
<comment type="domain">
    <text evidence="10">The C-terminal domain binds 2 Fe-S clusters but is otherwise mostly in an intrinsically disordered conformation.</text>
</comment>
<comment type="domain">
    <text evidence="10">The N-terminal domain has structural similarity with S-adenosyl-L-methionine-dependent methyltransferases, but does not bind S-adenosyl-L-methionine. It is required for correct assembly of the 2 Fe-S clusters.</text>
</comment>
<keyword evidence="6 10" id="KW-0479">Metal-binding</keyword>
<protein>
    <recommendedName>
        <fullName evidence="10">Anamorsin homolog</fullName>
    </recommendedName>
    <alternativeName>
        <fullName evidence="10">Fe-S cluster assembly protein DRE2 homolog</fullName>
    </alternativeName>
</protein>
<keyword evidence="3 10" id="KW-0004">4Fe-4S</keyword>
<dbReference type="GO" id="GO:0009055">
    <property type="term" value="F:electron transfer activity"/>
    <property type="evidence" value="ECO:0007669"/>
    <property type="project" value="UniProtKB-UniRule"/>
</dbReference>
<dbReference type="HAMAP" id="MF_03115">
    <property type="entry name" value="Anamorsin"/>
    <property type="match status" value="1"/>
</dbReference>
<comment type="subunit">
    <text evidence="10">Monomer.</text>
</comment>
<dbReference type="GO" id="GO:0051539">
    <property type="term" value="F:4 iron, 4 sulfur cluster binding"/>
    <property type="evidence" value="ECO:0007669"/>
    <property type="project" value="UniProtKB-KW"/>
</dbReference>
<feature type="binding site" evidence="10">
    <location>
        <position position="286"/>
    </location>
    <ligand>
        <name>[4Fe-4S] cluster</name>
        <dbReference type="ChEBI" id="CHEBI:49883"/>
    </ligand>
</feature>
<feature type="region of interest" description="Fe-S binding site B" evidence="10">
    <location>
        <begin position="283"/>
        <end position="297"/>
    </location>
</feature>
<evidence type="ECO:0000256" key="1">
    <source>
        <dbReference type="ARBA" id="ARBA00001966"/>
    </source>
</evidence>
<proteinExistence type="inferred from homology"/>
<feature type="short sequence motif" description="Cx2C motif 2" evidence="10">
    <location>
        <begin position="294"/>
        <end position="297"/>
    </location>
</feature>
<feature type="binding site" evidence="10">
    <location>
        <position position="294"/>
    </location>
    <ligand>
        <name>[4Fe-4S] cluster</name>
        <dbReference type="ChEBI" id="CHEBI:49883"/>
    </ligand>
</feature>
<evidence type="ECO:0000259" key="12">
    <source>
        <dbReference type="Pfam" id="PF05093"/>
    </source>
</evidence>
<comment type="similarity">
    <text evidence="2 10">Belongs to the anamorsin family.</text>
</comment>
<dbReference type="GO" id="GO:0046872">
    <property type="term" value="F:metal ion binding"/>
    <property type="evidence" value="ECO:0007669"/>
    <property type="project" value="UniProtKB-KW"/>
</dbReference>
<reference evidence="13 14" key="1">
    <citation type="submission" date="2017-09" db="EMBL/GenBank/DDBJ databases">
        <title>WGS assembly of Aquilegia coerulea Goldsmith.</title>
        <authorList>
            <person name="Hodges S."/>
            <person name="Kramer E."/>
            <person name="Nordborg M."/>
            <person name="Tomkins J."/>
            <person name="Borevitz J."/>
            <person name="Derieg N."/>
            <person name="Yan J."/>
            <person name="Mihaltcheva S."/>
            <person name="Hayes R.D."/>
            <person name="Rokhsar D."/>
        </authorList>
    </citation>
    <scope>NUCLEOTIDE SEQUENCE [LARGE SCALE GENOMIC DNA]</scope>
    <source>
        <strain evidence="14">cv. Goldsmith</strain>
    </source>
</reference>
<dbReference type="PANTHER" id="PTHR13273:SF14">
    <property type="entry name" value="ANAMORSIN"/>
    <property type="match status" value="1"/>
</dbReference>
<dbReference type="Gene3D" id="3.40.50.150">
    <property type="entry name" value="Vaccinia Virus protein VP39"/>
    <property type="match status" value="1"/>
</dbReference>
<comment type="cofactor">
    <cofactor evidence="1 10">
        <name>[4Fe-4S] cluster</name>
        <dbReference type="ChEBI" id="CHEBI:49883"/>
    </cofactor>
</comment>
<dbReference type="GO" id="GO:0016226">
    <property type="term" value="P:iron-sulfur cluster assembly"/>
    <property type="evidence" value="ECO:0007669"/>
    <property type="project" value="UniProtKB-UniRule"/>
</dbReference>
<evidence type="ECO:0000256" key="11">
    <source>
        <dbReference type="SAM" id="SignalP"/>
    </source>
</evidence>
<evidence type="ECO:0000256" key="8">
    <source>
        <dbReference type="ARBA" id="ARBA00023014"/>
    </source>
</evidence>
<dbReference type="Proteomes" id="UP000230069">
    <property type="component" value="Unassembled WGS sequence"/>
</dbReference>